<dbReference type="KEGG" id="uli:ETAA1_07510"/>
<dbReference type="Proteomes" id="UP000319576">
    <property type="component" value="Chromosome"/>
</dbReference>
<proteinExistence type="predicted"/>
<sequence length="163" mass="18087">MFAAVVAAGVVSVAQPCCPVYTLDQLVRMNREQLETLYRSAEMGQTPYGVTNGRAIRNPGSRLTVPSSRVIHVLWQGKVFKDDGMMVNRVLGLRAVHARVYVGESWLDGRPSVIMDYAGASRLFPDVRDEVREVSPGVWLGVMYTRKPGGPEQTMFFALAARR</sequence>
<gene>
    <name evidence="1" type="ORF">ETAA1_07510</name>
</gene>
<dbReference type="EMBL" id="CP036273">
    <property type="protein sequence ID" value="QDU18855.1"/>
    <property type="molecule type" value="Genomic_DNA"/>
</dbReference>
<evidence type="ECO:0000313" key="1">
    <source>
        <dbReference type="EMBL" id="QDU18855.1"/>
    </source>
</evidence>
<keyword evidence="2" id="KW-1185">Reference proteome</keyword>
<dbReference type="OrthoDB" id="119229at2"/>
<dbReference type="AlphaFoldDB" id="A0A517XMX2"/>
<accession>A0A517XMX2</accession>
<evidence type="ECO:0000313" key="2">
    <source>
        <dbReference type="Proteomes" id="UP000319576"/>
    </source>
</evidence>
<dbReference type="RefSeq" id="WP_145234422.1">
    <property type="nucleotide sequence ID" value="NZ_CP036273.1"/>
</dbReference>
<organism evidence="1 2">
    <name type="scientific">Urbifossiella limnaea</name>
    <dbReference type="NCBI Taxonomy" id="2528023"/>
    <lineage>
        <taxon>Bacteria</taxon>
        <taxon>Pseudomonadati</taxon>
        <taxon>Planctomycetota</taxon>
        <taxon>Planctomycetia</taxon>
        <taxon>Gemmatales</taxon>
        <taxon>Gemmataceae</taxon>
        <taxon>Urbifossiella</taxon>
    </lineage>
</organism>
<reference evidence="1 2" key="1">
    <citation type="submission" date="2019-02" db="EMBL/GenBank/DDBJ databases">
        <title>Deep-cultivation of Planctomycetes and their phenomic and genomic characterization uncovers novel biology.</title>
        <authorList>
            <person name="Wiegand S."/>
            <person name="Jogler M."/>
            <person name="Boedeker C."/>
            <person name="Pinto D."/>
            <person name="Vollmers J."/>
            <person name="Rivas-Marin E."/>
            <person name="Kohn T."/>
            <person name="Peeters S.H."/>
            <person name="Heuer A."/>
            <person name="Rast P."/>
            <person name="Oberbeckmann S."/>
            <person name="Bunk B."/>
            <person name="Jeske O."/>
            <person name="Meyerdierks A."/>
            <person name="Storesund J.E."/>
            <person name="Kallscheuer N."/>
            <person name="Luecker S."/>
            <person name="Lage O.M."/>
            <person name="Pohl T."/>
            <person name="Merkel B.J."/>
            <person name="Hornburger P."/>
            <person name="Mueller R.-W."/>
            <person name="Bruemmer F."/>
            <person name="Labrenz M."/>
            <person name="Spormann A.M."/>
            <person name="Op den Camp H."/>
            <person name="Overmann J."/>
            <person name="Amann R."/>
            <person name="Jetten M.S.M."/>
            <person name="Mascher T."/>
            <person name="Medema M.H."/>
            <person name="Devos D.P."/>
            <person name="Kaster A.-K."/>
            <person name="Ovreas L."/>
            <person name="Rohde M."/>
            <person name="Galperin M.Y."/>
            <person name="Jogler C."/>
        </authorList>
    </citation>
    <scope>NUCLEOTIDE SEQUENCE [LARGE SCALE GENOMIC DNA]</scope>
    <source>
        <strain evidence="1 2">ETA_A1</strain>
    </source>
</reference>
<name>A0A517XMX2_9BACT</name>
<protein>
    <submittedName>
        <fullName evidence="1">Uncharacterized protein</fullName>
    </submittedName>
</protein>